<evidence type="ECO:0000256" key="2">
    <source>
        <dbReference type="ARBA" id="ARBA00004496"/>
    </source>
</evidence>
<keyword evidence="8" id="KW-0119">Carbohydrate metabolism</keyword>
<evidence type="ECO:0000256" key="9">
    <source>
        <dbReference type="ARBA" id="ARBA00031828"/>
    </source>
</evidence>
<dbReference type="EMBL" id="AUZY01008704">
    <property type="protein sequence ID" value="EQD45074.1"/>
    <property type="molecule type" value="Genomic_DNA"/>
</dbReference>
<comment type="subcellular location">
    <subcellularLocation>
        <location evidence="2">Cytoplasm</location>
    </subcellularLocation>
</comment>
<sequence>MKRALFIDRDGTINVDCPYCSKPEDIKMYVDAIDLIKSYRKFGYLVIVITNQSGIGRKFFSEKELVEFNDSLNRCLRKFGASVDRFYYCPHLPEDKCECRKPNGDLVVKAVK</sequence>
<dbReference type="Pfam" id="PF08645">
    <property type="entry name" value="PNK3P"/>
    <property type="match status" value="1"/>
</dbReference>
<organism evidence="10">
    <name type="scientific">mine drainage metagenome</name>
    <dbReference type="NCBI Taxonomy" id="410659"/>
    <lineage>
        <taxon>unclassified sequences</taxon>
        <taxon>metagenomes</taxon>
        <taxon>ecological metagenomes</taxon>
    </lineage>
</organism>
<dbReference type="GO" id="GO:0016791">
    <property type="term" value="F:phosphatase activity"/>
    <property type="evidence" value="ECO:0007669"/>
    <property type="project" value="InterPro"/>
</dbReference>
<reference evidence="10" key="2">
    <citation type="journal article" date="2014" name="ISME J.">
        <title>Microbial stratification in low pH oxic and suboxic macroscopic growths along an acid mine drainage.</title>
        <authorList>
            <person name="Mendez-Garcia C."/>
            <person name="Mesa V."/>
            <person name="Sprenger R.R."/>
            <person name="Richter M."/>
            <person name="Diez M.S."/>
            <person name="Solano J."/>
            <person name="Bargiela R."/>
            <person name="Golyshina O.V."/>
            <person name="Manteca A."/>
            <person name="Ramos J.L."/>
            <person name="Gallego J.R."/>
            <person name="Llorente I."/>
            <person name="Martins Dos Santos V.A."/>
            <person name="Jensen O.N."/>
            <person name="Pelaez A.I."/>
            <person name="Sanchez J."/>
            <person name="Ferrer M."/>
        </authorList>
    </citation>
    <scope>NUCLEOTIDE SEQUENCE</scope>
</reference>
<evidence type="ECO:0000256" key="5">
    <source>
        <dbReference type="ARBA" id="ARBA00022490"/>
    </source>
</evidence>
<keyword evidence="6" id="KW-0479">Metal-binding</keyword>
<keyword evidence="5" id="KW-0963">Cytoplasm</keyword>
<accession>T1AWJ9</accession>
<dbReference type="InterPro" id="IPR006549">
    <property type="entry name" value="HAD-SF_hydro_IIIA"/>
</dbReference>
<proteinExistence type="inferred from homology"/>
<gene>
    <name evidence="10" type="ORF">B1B_13229</name>
</gene>
<evidence type="ECO:0000256" key="6">
    <source>
        <dbReference type="ARBA" id="ARBA00022723"/>
    </source>
</evidence>
<comment type="caution">
    <text evidence="10">The sequence shown here is derived from an EMBL/GenBank/DDBJ whole genome shotgun (WGS) entry which is preliminary data.</text>
</comment>
<dbReference type="NCBIfam" id="TIGR01662">
    <property type="entry name" value="HAD-SF-IIIA"/>
    <property type="match status" value="1"/>
</dbReference>
<comment type="similarity">
    <text evidence="3">Belongs to the GmhB family.</text>
</comment>
<dbReference type="GO" id="GO:0005737">
    <property type="term" value="C:cytoplasm"/>
    <property type="evidence" value="ECO:0007669"/>
    <property type="project" value="UniProtKB-SubCell"/>
</dbReference>
<evidence type="ECO:0000256" key="7">
    <source>
        <dbReference type="ARBA" id="ARBA00022801"/>
    </source>
</evidence>
<name>T1AWJ9_9ZZZZ</name>
<keyword evidence="7" id="KW-0378">Hydrolase</keyword>
<evidence type="ECO:0000313" key="10">
    <source>
        <dbReference type="EMBL" id="EQD45074.1"/>
    </source>
</evidence>
<dbReference type="PANTHER" id="PTHR42891">
    <property type="entry name" value="D-GLYCERO-BETA-D-MANNO-HEPTOSE-1,7-BISPHOSPHATE 7-PHOSPHATASE"/>
    <property type="match status" value="1"/>
</dbReference>
<dbReference type="SUPFAM" id="SSF56784">
    <property type="entry name" value="HAD-like"/>
    <property type="match status" value="1"/>
</dbReference>
<feature type="non-terminal residue" evidence="10">
    <location>
        <position position="112"/>
    </location>
</feature>
<dbReference type="InterPro" id="IPR004446">
    <property type="entry name" value="Heptose_bisP_phosphatase"/>
</dbReference>
<evidence type="ECO:0000256" key="1">
    <source>
        <dbReference type="ARBA" id="ARBA00001946"/>
    </source>
</evidence>
<evidence type="ECO:0000256" key="8">
    <source>
        <dbReference type="ARBA" id="ARBA00023277"/>
    </source>
</evidence>
<reference evidence="10" key="1">
    <citation type="submission" date="2013-08" db="EMBL/GenBank/DDBJ databases">
        <authorList>
            <person name="Mendez C."/>
            <person name="Richter M."/>
            <person name="Ferrer M."/>
            <person name="Sanchez J."/>
        </authorList>
    </citation>
    <scope>NUCLEOTIDE SEQUENCE</scope>
</reference>
<protein>
    <recommendedName>
        <fullName evidence="9">D,D-heptose 1,7-bisphosphate phosphatase</fullName>
    </recommendedName>
</protein>
<dbReference type="InterPro" id="IPR006543">
    <property type="entry name" value="Histidinol-phos"/>
</dbReference>
<dbReference type="PANTHER" id="PTHR42891:SF1">
    <property type="entry name" value="D-GLYCERO-BETA-D-MANNO-HEPTOSE-1,7-BISPHOSPHATE 7-PHOSPHATASE"/>
    <property type="match status" value="1"/>
</dbReference>
<dbReference type="InterPro" id="IPR036412">
    <property type="entry name" value="HAD-like_sf"/>
</dbReference>
<dbReference type="InterPro" id="IPR023214">
    <property type="entry name" value="HAD_sf"/>
</dbReference>
<dbReference type="Gene3D" id="3.40.50.1000">
    <property type="entry name" value="HAD superfamily/HAD-like"/>
    <property type="match status" value="1"/>
</dbReference>
<dbReference type="InterPro" id="IPR013954">
    <property type="entry name" value="PNK3P"/>
</dbReference>
<evidence type="ECO:0000256" key="4">
    <source>
        <dbReference type="ARBA" id="ARBA00011245"/>
    </source>
</evidence>
<dbReference type="GO" id="GO:0005975">
    <property type="term" value="P:carbohydrate metabolic process"/>
    <property type="evidence" value="ECO:0007669"/>
    <property type="project" value="InterPro"/>
</dbReference>
<comment type="subunit">
    <text evidence="4">Monomer.</text>
</comment>
<evidence type="ECO:0000256" key="3">
    <source>
        <dbReference type="ARBA" id="ARBA00005628"/>
    </source>
</evidence>
<dbReference type="AlphaFoldDB" id="T1AWJ9"/>
<dbReference type="NCBIfam" id="TIGR01656">
    <property type="entry name" value="Histidinol-ppas"/>
    <property type="match status" value="1"/>
</dbReference>
<dbReference type="GO" id="GO:0046872">
    <property type="term" value="F:metal ion binding"/>
    <property type="evidence" value="ECO:0007669"/>
    <property type="project" value="UniProtKB-KW"/>
</dbReference>
<comment type="cofactor">
    <cofactor evidence="1">
        <name>Mg(2+)</name>
        <dbReference type="ChEBI" id="CHEBI:18420"/>
    </cofactor>
</comment>